<name>H1VVV7_COLHI</name>
<sequence>DDTVSSGVSSNGSSTPDYGLSSGKNLGRDDAKYAAAGFEPKVLESLGNDKVGVTEHNKIRHEVENECC</sequence>
<evidence type="ECO:0000313" key="2">
    <source>
        <dbReference type="EMBL" id="CCF44368.1"/>
    </source>
</evidence>
<reference evidence="3" key="1">
    <citation type="journal article" date="2012" name="Nat. Genet.">
        <title>Lifestyle transitions in plant pathogenic Colletotrichum fungi deciphered by genome and transcriptome analyses.</title>
        <authorList>
            <person name="O'Connell R.J."/>
            <person name="Thon M.R."/>
            <person name="Hacquard S."/>
            <person name="Amyotte S.G."/>
            <person name="Kleemann J."/>
            <person name="Torres M.F."/>
            <person name="Damm U."/>
            <person name="Buiate E.A."/>
            <person name="Epstein L."/>
            <person name="Alkan N."/>
            <person name="Altmueller J."/>
            <person name="Alvarado-Balderrama L."/>
            <person name="Bauser C.A."/>
            <person name="Becker C."/>
            <person name="Birren B.W."/>
            <person name="Chen Z."/>
            <person name="Choi J."/>
            <person name="Crouch J.A."/>
            <person name="Duvick J.P."/>
            <person name="Farman M.A."/>
            <person name="Gan P."/>
            <person name="Heiman D."/>
            <person name="Henrissat B."/>
            <person name="Howard R.J."/>
            <person name="Kabbage M."/>
            <person name="Koch C."/>
            <person name="Kracher B."/>
            <person name="Kubo Y."/>
            <person name="Law A.D."/>
            <person name="Lebrun M.-H."/>
            <person name="Lee Y.-H."/>
            <person name="Miyara I."/>
            <person name="Moore N."/>
            <person name="Neumann U."/>
            <person name="Nordstroem K."/>
            <person name="Panaccione D.G."/>
            <person name="Panstruga R."/>
            <person name="Place M."/>
            <person name="Proctor R.H."/>
            <person name="Prusky D."/>
            <person name="Rech G."/>
            <person name="Reinhardt R."/>
            <person name="Rollins J.A."/>
            <person name="Rounsley S."/>
            <person name="Schardl C.L."/>
            <person name="Schwartz D.C."/>
            <person name="Shenoy N."/>
            <person name="Shirasu K."/>
            <person name="Sikhakolli U.R."/>
            <person name="Stueber K."/>
            <person name="Sukno S.A."/>
            <person name="Sweigard J.A."/>
            <person name="Takano Y."/>
            <person name="Takahara H."/>
            <person name="Trail F."/>
            <person name="van der Does H.C."/>
            <person name="Voll L.M."/>
            <person name="Will I."/>
            <person name="Young S."/>
            <person name="Zeng Q."/>
            <person name="Zhang J."/>
            <person name="Zhou S."/>
            <person name="Dickman M.B."/>
            <person name="Schulze-Lefert P."/>
            <person name="Ver Loren van Themaat E."/>
            <person name="Ma L.-J."/>
            <person name="Vaillancourt L.J."/>
        </authorList>
    </citation>
    <scope>NUCLEOTIDE SEQUENCE [LARGE SCALE GENOMIC DNA]</scope>
    <source>
        <strain evidence="3">IMI 349063</strain>
    </source>
</reference>
<dbReference type="EMBL" id="CACQ02006853">
    <property type="protein sequence ID" value="CCF44368.1"/>
    <property type="molecule type" value="Genomic_DNA"/>
</dbReference>
<dbReference type="HOGENOM" id="CLU_2800886_0_0_1"/>
<feature type="non-terminal residue" evidence="2">
    <location>
        <position position="1"/>
    </location>
</feature>
<organism evidence="2 3">
    <name type="scientific">Colletotrichum higginsianum (strain IMI 349063)</name>
    <name type="common">Crucifer anthracnose fungus</name>
    <dbReference type="NCBI Taxonomy" id="759273"/>
    <lineage>
        <taxon>Eukaryota</taxon>
        <taxon>Fungi</taxon>
        <taxon>Dikarya</taxon>
        <taxon>Ascomycota</taxon>
        <taxon>Pezizomycotina</taxon>
        <taxon>Sordariomycetes</taxon>
        <taxon>Hypocreomycetidae</taxon>
        <taxon>Glomerellales</taxon>
        <taxon>Glomerellaceae</taxon>
        <taxon>Colletotrichum</taxon>
        <taxon>Colletotrichum destructivum species complex</taxon>
    </lineage>
</organism>
<dbReference type="STRING" id="759273.H1VVV7"/>
<accession>H1VVV7</accession>
<evidence type="ECO:0000313" key="3">
    <source>
        <dbReference type="Proteomes" id="UP000007174"/>
    </source>
</evidence>
<protein>
    <submittedName>
        <fullName evidence="2">Uncharacterized protein</fullName>
    </submittedName>
</protein>
<gene>
    <name evidence="2" type="ORF">CH063_13792</name>
</gene>
<feature type="compositionally biased region" description="Low complexity" evidence="1">
    <location>
        <begin position="1"/>
        <end position="14"/>
    </location>
</feature>
<dbReference type="Proteomes" id="UP000007174">
    <property type="component" value="Unassembled WGS sequence"/>
</dbReference>
<dbReference type="VEuPathDB" id="FungiDB:CH63R_04767"/>
<evidence type="ECO:0000256" key="1">
    <source>
        <dbReference type="SAM" id="MobiDB-lite"/>
    </source>
</evidence>
<feature type="region of interest" description="Disordered" evidence="1">
    <location>
        <begin position="1"/>
        <end position="26"/>
    </location>
</feature>
<dbReference type="AlphaFoldDB" id="H1VVV7"/>
<proteinExistence type="predicted"/>